<feature type="compositionally biased region" description="Basic and acidic residues" evidence="2">
    <location>
        <begin position="107"/>
        <end position="123"/>
    </location>
</feature>
<evidence type="ECO:0000259" key="3">
    <source>
        <dbReference type="Pfam" id="PF04218"/>
    </source>
</evidence>
<dbReference type="GO" id="GO:0003677">
    <property type="term" value="F:DNA binding"/>
    <property type="evidence" value="ECO:0007669"/>
    <property type="project" value="InterPro"/>
</dbReference>
<evidence type="ECO:0000256" key="1">
    <source>
        <dbReference type="ARBA" id="ARBA00004123"/>
    </source>
</evidence>
<evidence type="ECO:0000313" key="5">
    <source>
        <dbReference type="Proteomes" id="UP000324222"/>
    </source>
</evidence>
<feature type="compositionally biased region" description="Low complexity" evidence="2">
    <location>
        <begin position="88"/>
        <end position="106"/>
    </location>
</feature>
<protein>
    <recommendedName>
        <fullName evidence="3">HTH psq-type domain-containing protein</fullName>
    </recommendedName>
</protein>
<dbReference type="Gene3D" id="1.10.10.60">
    <property type="entry name" value="Homeodomain-like"/>
    <property type="match status" value="1"/>
</dbReference>
<dbReference type="EMBL" id="VSRR010009802">
    <property type="protein sequence ID" value="MPC50909.1"/>
    <property type="molecule type" value="Genomic_DNA"/>
</dbReference>
<dbReference type="InterPro" id="IPR009057">
    <property type="entry name" value="Homeodomain-like_sf"/>
</dbReference>
<name>A0A5B7G0C0_PORTR</name>
<comment type="subcellular location">
    <subcellularLocation>
        <location evidence="1">Nucleus</location>
    </subcellularLocation>
</comment>
<dbReference type="Pfam" id="PF04218">
    <property type="entry name" value="CENP-B_N"/>
    <property type="match status" value="1"/>
</dbReference>
<gene>
    <name evidence="4" type="ORF">E2C01_044742</name>
</gene>
<dbReference type="InterPro" id="IPR007889">
    <property type="entry name" value="HTH_Psq"/>
</dbReference>
<dbReference type="SUPFAM" id="SSF46689">
    <property type="entry name" value="Homeodomain-like"/>
    <property type="match status" value="1"/>
</dbReference>
<keyword evidence="5" id="KW-1185">Reference proteome</keyword>
<comment type="caution">
    <text evidence="4">The sequence shown here is derived from an EMBL/GenBank/DDBJ whole genome shotgun (WGS) entry which is preliminary data.</text>
</comment>
<feature type="region of interest" description="Disordered" evidence="2">
    <location>
        <begin position="1"/>
        <end position="23"/>
    </location>
</feature>
<dbReference type="GO" id="GO:0005634">
    <property type="term" value="C:nucleus"/>
    <property type="evidence" value="ECO:0007669"/>
    <property type="project" value="UniProtKB-SubCell"/>
</dbReference>
<dbReference type="AlphaFoldDB" id="A0A5B7G0C0"/>
<feature type="domain" description="HTH psq-type" evidence="3">
    <location>
        <begin position="18"/>
        <end position="67"/>
    </location>
</feature>
<dbReference type="Proteomes" id="UP000324222">
    <property type="component" value="Unassembled WGS sequence"/>
</dbReference>
<sequence length="123" mass="13596">MPPKCPATSPAMSPSIAKKTRKSLTHEVKLDIIHRHERDKKTNNIARHHGLTPSTVSTIFKSVDSLKKAEYKERVEPDTSSAPVHILSSPTTTTLTTATPQPTTSHTEQRQGNEEEKASLFTI</sequence>
<evidence type="ECO:0000313" key="4">
    <source>
        <dbReference type="EMBL" id="MPC50909.1"/>
    </source>
</evidence>
<accession>A0A5B7G0C0</accession>
<feature type="region of interest" description="Disordered" evidence="2">
    <location>
        <begin position="74"/>
        <end position="123"/>
    </location>
</feature>
<proteinExistence type="predicted"/>
<evidence type="ECO:0000256" key="2">
    <source>
        <dbReference type="SAM" id="MobiDB-lite"/>
    </source>
</evidence>
<organism evidence="4 5">
    <name type="scientific">Portunus trituberculatus</name>
    <name type="common">Swimming crab</name>
    <name type="synonym">Neptunus trituberculatus</name>
    <dbReference type="NCBI Taxonomy" id="210409"/>
    <lineage>
        <taxon>Eukaryota</taxon>
        <taxon>Metazoa</taxon>
        <taxon>Ecdysozoa</taxon>
        <taxon>Arthropoda</taxon>
        <taxon>Crustacea</taxon>
        <taxon>Multicrustacea</taxon>
        <taxon>Malacostraca</taxon>
        <taxon>Eumalacostraca</taxon>
        <taxon>Eucarida</taxon>
        <taxon>Decapoda</taxon>
        <taxon>Pleocyemata</taxon>
        <taxon>Brachyura</taxon>
        <taxon>Eubrachyura</taxon>
        <taxon>Portunoidea</taxon>
        <taxon>Portunidae</taxon>
        <taxon>Portuninae</taxon>
        <taxon>Portunus</taxon>
    </lineage>
</organism>
<reference evidence="4 5" key="1">
    <citation type="submission" date="2019-05" db="EMBL/GenBank/DDBJ databases">
        <title>Another draft genome of Portunus trituberculatus and its Hox gene families provides insights of decapod evolution.</title>
        <authorList>
            <person name="Jeong J.-H."/>
            <person name="Song I."/>
            <person name="Kim S."/>
            <person name="Choi T."/>
            <person name="Kim D."/>
            <person name="Ryu S."/>
            <person name="Kim W."/>
        </authorList>
    </citation>
    <scope>NUCLEOTIDE SEQUENCE [LARGE SCALE GENOMIC DNA]</scope>
    <source>
        <tissue evidence="4">Muscle</tissue>
    </source>
</reference>